<name>A0ABY2I2V8_9MICO</name>
<keyword evidence="2" id="KW-0472">Membrane</keyword>
<evidence type="ECO:0000256" key="1">
    <source>
        <dbReference type="SAM" id="MobiDB-lite"/>
    </source>
</evidence>
<evidence type="ECO:0000256" key="2">
    <source>
        <dbReference type="SAM" id="Phobius"/>
    </source>
</evidence>
<feature type="transmembrane region" description="Helical" evidence="2">
    <location>
        <begin position="6"/>
        <end position="24"/>
    </location>
</feature>
<feature type="region of interest" description="Disordered" evidence="1">
    <location>
        <begin position="42"/>
        <end position="88"/>
    </location>
</feature>
<organism evidence="3 4">
    <name type="scientific">Cryobacterium flavum</name>
    <dbReference type="NCBI Taxonomy" id="1424659"/>
    <lineage>
        <taxon>Bacteria</taxon>
        <taxon>Bacillati</taxon>
        <taxon>Actinomycetota</taxon>
        <taxon>Actinomycetes</taxon>
        <taxon>Micrococcales</taxon>
        <taxon>Microbacteriaceae</taxon>
        <taxon>Cryobacterium</taxon>
    </lineage>
</organism>
<feature type="compositionally biased region" description="Gly residues" evidence="1">
    <location>
        <begin position="42"/>
        <end position="54"/>
    </location>
</feature>
<proteinExistence type="predicted"/>
<accession>A0ABY2I2V8</accession>
<comment type="caution">
    <text evidence="3">The sequence shown here is derived from an EMBL/GenBank/DDBJ whole genome shotgun (WGS) entry which is preliminary data.</text>
</comment>
<keyword evidence="2" id="KW-1133">Transmembrane helix</keyword>
<evidence type="ECO:0000313" key="3">
    <source>
        <dbReference type="EMBL" id="TFB75601.1"/>
    </source>
</evidence>
<keyword evidence="2" id="KW-0812">Transmembrane</keyword>
<evidence type="ECO:0000313" key="4">
    <source>
        <dbReference type="Proteomes" id="UP000298252"/>
    </source>
</evidence>
<dbReference type="EMBL" id="SOFD01000029">
    <property type="protein sequence ID" value="TFB75601.1"/>
    <property type="molecule type" value="Genomic_DNA"/>
</dbReference>
<protein>
    <submittedName>
        <fullName evidence="3">Uncharacterized protein</fullName>
    </submittedName>
</protein>
<keyword evidence="4" id="KW-1185">Reference proteome</keyword>
<dbReference type="Proteomes" id="UP000298252">
    <property type="component" value="Unassembled WGS sequence"/>
</dbReference>
<gene>
    <name evidence="3" type="ORF">E3O21_12325</name>
</gene>
<reference evidence="3 4" key="1">
    <citation type="submission" date="2019-03" db="EMBL/GenBank/DDBJ databases">
        <title>Genomics of glacier-inhabiting Cryobacterium strains.</title>
        <authorList>
            <person name="Liu Q."/>
            <person name="Xin Y.-H."/>
        </authorList>
    </citation>
    <scope>NUCLEOTIDE SEQUENCE [LARGE SCALE GENOMIC DNA]</scope>
    <source>
        <strain evidence="3 4">Hh8</strain>
    </source>
</reference>
<sequence length="141" mass="14046">MRSDIGLPYVALIFAIVLGIVRGVRVWVYSSVAAAWVLGSGSGSGSGAGAGAGARGRVRGGAASAADRRNHPGAGRVHGNRGGHPLASGAFCRAAAHGDARGTSAEQRERVRIGEASVVLARESSDDLLTVTDDGSAPAAS</sequence>
<dbReference type="RefSeq" id="WP_134505291.1">
    <property type="nucleotide sequence ID" value="NZ_FNIB01000007.1"/>
</dbReference>